<feature type="region of interest" description="Disordered" evidence="1">
    <location>
        <begin position="85"/>
        <end position="104"/>
    </location>
</feature>
<feature type="region of interest" description="Disordered" evidence="1">
    <location>
        <begin position="117"/>
        <end position="144"/>
    </location>
</feature>
<protein>
    <submittedName>
        <fullName evidence="2">Uncharacterized protein</fullName>
    </submittedName>
</protein>
<dbReference type="Proteomes" id="UP000180043">
    <property type="component" value="Unassembled WGS sequence"/>
</dbReference>
<feature type="compositionally biased region" description="Low complexity" evidence="1">
    <location>
        <begin position="165"/>
        <end position="187"/>
    </location>
</feature>
<feature type="compositionally biased region" description="Gly residues" evidence="1">
    <location>
        <begin position="251"/>
        <end position="260"/>
    </location>
</feature>
<feature type="compositionally biased region" description="Polar residues" evidence="1">
    <location>
        <begin position="188"/>
        <end position="200"/>
    </location>
</feature>
<evidence type="ECO:0000313" key="3">
    <source>
        <dbReference type="Proteomes" id="UP000180043"/>
    </source>
</evidence>
<proteinExistence type="predicted"/>
<feature type="compositionally biased region" description="Basic and acidic residues" evidence="1">
    <location>
        <begin position="280"/>
        <end position="298"/>
    </location>
</feature>
<dbReference type="AlphaFoldDB" id="A0A1S1LGY6"/>
<gene>
    <name evidence="2" type="ORF">BKG82_28095</name>
</gene>
<feature type="compositionally biased region" description="Polar residues" evidence="1">
    <location>
        <begin position="212"/>
        <end position="235"/>
    </location>
</feature>
<name>A0A1S1LGY6_MYCCH</name>
<organism evidence="2 3">
    <name type="scientific">Mycobacteroides chelonae</name>
    <name type="common">Mycobacterium chelonae</name>
    <dbReference type="NCBI Taxonomy" id="1774"/>
    <lineage>
        <taxon>Bacteria</taxon>
        <taxon>Bacillati</taxon>
        <taxon>Actinomycetota</taxon>
        <taxon>Actinomycetes</taxon>
        <taxon>Mycobacteriales</taxon>
        <taxon>Mycobacteriaceae</taxon>
        <taxon>Mycobacteroides</taxon>
    </lineage>
</organism>
<accession>A0A1S1LGY6</accession>
<evidence type="ECO:0000313" key="2">
    <source>
        <dbReference type="EMBL" id="OHU46072.1"/>
    </source>
</evidence>
<sequence>MSAPISPPSPQAITEALSQIGLSGDGATADAWRAQMQTSASIAAHLESVAAAVAVAKERAVTALRDYTDSAPTAAEIDAAQQELLAASQSDDPGDPGRLKRAEDKLGELLARRERAEAKYHKDTADNLDQLGADHKAADEQLSPEARAKLAQLLQSLAAAPASAMPMGAGAPAAPGAAPAAGRPGSGFNPSSDVTDTSDFGPSVTGGEEPGQTHTSSDSSPVMSAPTLTNATTAVPTGAESTPVAVAGPGSPAGPGGAAMGGMPMMPGMGMGGPGRQPAGKREGEASGTESKLDRDEVLNGDDLLNRSVKGRL</sequence>
<comment type="caution">
    <text evidence="2">The sequence shown here is derived from an EMBL/GenBank/DDBJ whole genome shotgun (WGS) entry which is preliminary data.</text>
</comment>
<evidence type="ECO:0000256" key="1">
    <source>
        <dbReference type="SAM" id="MobiDB-lite"/>
    </source>
</evidence>
<dbReference type="RefSeq" id="WP_070948095.1">
    <property type="nucleotide sequence ID" value="NZ_MLIQ01000049.1"/>
</dbReference>
<dbReference type="EMBL" id="MLIQ01000049">
    <property type="protein sequence ID" value="OHU46072.1"/>
    <property type="molecule type" value="Genomic_DNA"/>
</dbReference>
<reference evidence="2 3" key="1">
    <citation type="submission" date="2016-10" db="EMBL/GenBank/DDBJ databases">
        <title>Evaluation of Human, Veterinary and Environmental Mycobacterium chelonae Isolates by Core Genome Phylogenomic Analysis, Targeted Gene Comparison, and Anti-microbial Susceptibility Patterns: A Tale of Mistaken Identities.</title>
        <authorList>
            <person name="Fogelson S.B."/>
            <person name="Camus A.C."/>
            <person name="Lorenz W."/>
            <person name="Vasireddy R."/>
            <person name="Vasireddy S."/>
            <person name="Smith T."/>
            <person name="Brown-Elliott B.A."/>
            <person name="Wallace R.J.Jr."/>
            <person name="Hasan N.A."/>
            <person name="Reischl U."/>
            <person name="Sanchez S."/>
        </authorList>
    </citation>
    <scope>NUCLEOTIDE SEQUENCE [LARGE SCALE GENOMIC DNA]</scope>
    <source>
        <strain evidence="2 3">15515</strain>
    </source>
</reference>
<feature type="region of interest" description="Disordered" evidence="1">
    <location>
        <begin position="165"/>
        <end position="313"/>
    </location>
</feature>
<feature type="compositionally biased region" description="Basic and acidic residues" evidence="1">
    <location>
        <begin position="95"/>
        <end position="104"/>
    </location>
</feature>